<dbReference type="PANTHER" id="PTHR13847">
    <property type="entry name" value="SARCOSINE DEHYDROGENASE-RELATED"/>
    <property type="match status" value="1"/>
</dbReference>
<dbReference type="GO" id="GO:0055130">
    <property type="term" value="P:D-alanine catabolic process"/>
    <property type="evidence" value="ECO:0007669"/>
    <property type="project" value="TreeGrafter"/>
</dbReference>
<evidence type="ECO:0000313" key="5">
    <source>
        <dbReference type="Proteomes" id="UP000451565"/>
    </source>
</evidence>
<dbReference type="EMBL" id="WINI01000001">
    <property type="protein sequence ID" value="MQQ99721.1"/>
    <property type="molecule type" value="Genomic_DNA"/>
</dbReference>
<dbReference type="RefSeq" id="WP_153233270.1">
    <property type="nucleotide sequence ID" value="NZ_WINI01000001.1"/>
</dbReference>
<dbReference type="Pfam" id="PF01266">
    <property type="entry name" value="DAO"/>
    <property type="match status" value="1"/>
</dbReference>
<dbReference type="PANTHER" id="PTHR13847:SF280">
    <property type="entry name" value="D-AMINO ACID DEHYDROGENASE"/>
    <property type="match status" value="1"/>
</dbReference>
<evidence type="ECO:0000256" key="1">
    <source>
        <dbReference type="ARBA" id="ARBA00009410"/>
    </source>
</evidence>
<name>A0A843YR17_9BURK</name>
<proteinExistence type="inferred from homology"/>
<evidence type="ECO:0000256" key="2">
    <source>
        <dbReference type="ARBA" id="ARBA00023002"/>
    </source>
</evidence>
<feature type="domain" description="FAD dependent oxidoreductase" evidence="3">
    <location>
        <begin position="20"/>
        <end position="416"/>
    </location>
</feature>
<dbReference type="InterPro" id="IPR006076">
    <property type="entry name" value="FAD-dep_OxRdtase"/>
</dbReference>
<evidence type="ECO:0000259" key="3">
    <source>
        <dbReference type="Pfam" id="PF01266"/>
    </source>
</evidence>
<dbReference type="GO" id="GO:0005737">
    <property type="term" value="C:cytoplasm"/>
    <property type="evidence" value="ECO:0007669"/>
    <property type="project" value="TreeGrafter"/>
</dbReference>
<dbReference type="Gene3D" id="3.30.9.10">
    <property type="entry name" value="D-Amino Acid Oxidase, subunit A, domain 2"/>
    <property type="match status" value="1"/>
</dbReference>
<dbReference type="Proteomes" id="UP000451565">
    <property type="component" value="Unassembled WGS sequence"/>
</dbReference>
<dbReference type="GO" id="GO:0005886">
    <property type="term" value="C:plasma membrane"/>
    <property type="evidence" value="ECO:0007669"/>
    <property type="project" value="TreeGrafter"/>
</dbReference>
<comment type="similarity">
    <text evidence="1">Belongs to the DadA oxidoreductase family.</text>
</comment>
<protein>
    <submittedName>
        <fullName evidence="4">FAD-dependent oxidoreductase</fullName>
    </submittedName>
</protein>
<keyword evidence="2" id="KW-0560">Oxidoreductase</keyword>
<dbReference type="GO" id="GO:0008718">
    <property type="term" value="F:D-amino-acid dehydrogenase activity"/>
    <property type="evidence" value="ECO:0007669"/>
    <property type="project" value="TreeGrafter"/>
</dbReference>
<comment type="caution">
    <text evidence="4">The sequence shown here is derived from an EMBL/GenBank/DDBJ whole genome shotgun (WGS) entry which is preliminary data.</text>
</comment>
<dbReference type="InterPro" id="IPR036188">
    <property type="entry name" value="FAD/NAD-bd_sf"/>
</dbReference>
<keyword evidence="5" id="KW-1185">Reference proteome</keyword>
<dbReference type="OrthoDB" id="18526at2"/>
<evidence type="ECO:0000313" key="4">
    <source>
        <dbReference type="EMBL" id="MQQ99721.1"/>
    </source>
</evidence>
<dbReference type="AlphaFoldDB" id="A0A843YR17"/>
<reference evidence="4 5" key="1">
    <citation type="submission" date="2019-10" db="EMBL/GenBank/DDBJ databases">
        <title>Glaciimonas soli sp. nov., a psychrophilic bacterium isolated from the forest soil of a high elevation mountain in Taiwan.</title>
        <authorList>
            <person name="Wang L.-T."/>
            <person name="Shieh W.Y."/>
        </authorList>
    </citation>
    <scope>NUCLEOTIDE SEQUENCE [LARGE SCALE GENOMIC DNA]</scope>
    <source>
        <strain evidence="4 5">GS1</strain>
    </source>
</reference>
<organism evidence="4 5">
    <name type="scientific">Glaciimonas soli</name>
    <dbReference type="NCBI Taxonomy" id="2590999"/>
    <lineage>
        <taxon>Bacteria</taxon>
        <taxon>Pseudomonadati</taxon>
        <taxon>Pseudomonadota</taxon>
        <taxon>Betaproteobacteria</taxon>
        <taxon>Burkholderiales</taxon>
        <taxon>Oxalobacteraceae</taxon>
        <taxon>Glaciimonas</taxon>
    </lineage>
</organism>
<gene>
    <name evidence="4" type="ORF">GEV47_03355</name>
</gene>
<dbReference type="SUPFAM" id="SSF54373">
    <property type="entry name" value="FAD-linked reductases, C-terminal domain"/>
    <property type="match status" value="1"/>
</dbReference>
<dbReference type="Gene3D" id="3.50.50.60">
    <property type="entry name" value="FAD/NAD(P)-binding domain"/>
    <property type="match status" value="2"/>
</dbReference>
<accession>A0A843YR17</accession>
<sequence length="437" mass="47869">MPPTHNNAQTPSQQRNHKQIVVIGGGINGVCTAYYLAQAGHQVALIEQHGNVAEATTLGNSGLLAAATNTPWAAPDMRQRLLSGLFSQEAPNIFNARLSPSLWRWLLRWTSVDELQQYQQRAQRMQRLATYSQHLVQEVQQYFQIDFETSDGLLQLFRSEKEFAATSALQALFSERGIAHRALDADAARALEPALNYVKDTNNIAGGLYFPELATGNCTLFIKQLKTFAQEMGVQFHFHQKVQAITPDGQQVAIKIGEEVLYADAVVVAAGGDSARLLRPLGVRLPLQMVKTYTATTIVKNHDDAPKLALQDDAYKVTMARLGDRIRVAGIAEFGARHDDASIDDKALRTLLKVAQDWFPNAANYHNAQLWSGQIPMLLDAVPLLGATSNGNVYINLGHGANGWCMALGAAKAVADQISGANPEIDMDGLTLARYRQ</sequence>
<dbReference type="SUPFAM" id="SSF51905">
    <property type="entry name" value="FAD/NAD(P)-binding domain"/>
    <property type="match status" value="1"/>
</dbReference>